<evidence type="ECO:0000256" key="6">
    <source>
        <dbReference type="SAM" id="SignalP"/>
    </source>
</evidence>
<comment type="caution">
    <text evidence="7">The sequence shown here is derived from an EMBL/GenBank/DDBJ whole genome shotgun (WGS) entry which is preliminary data.</text>
</comment>
<dbReference type="PANTHER" id="PTHR46481:SF10">
    <property type="entry name" value="ZINC FINGER BED DOMAIN-CONTAINING PROTEIN 39"/>
    <property type="match status" value="1"/>
</dbReference>
<accession>A0A8J2LJE0</accession>
<evidence type="ECO:0000256" key="1">
    <source>
        <dbReference type="ARBA" id="ARBA00004123"/>
    </source>
</evidence>
<dbReference type="PANTHER" id="PTHR46481">
    <property type="entry name" value="ZINC FINGER BED DOMAIN-CONTAINING PROTEIN 4"/>
    <property type="match status" value="1"/>
</dbReference>
<keyword evidence="4" id="KW-0862">Zinc</keyword>
<protein>
    <submittedName>
        <fullName evidence="7">Uncharacterized protein</fullName>
    </submittedName>
</protein>
<dbReference type="GO" id="GO:0005634">
    <property type="term" value="C:nucleus"/>
    <property type="evidence" value="ECO:0007669"/>
    <property type="project" value="UniProtKB-SubCell"/>
</dbReference>
<name>A0A8J2LJE0_9HEXA</name>
<evidence type="ECO:0000256" key="5">
    <source>
        <dbReference type="ARBA" id="ARBA00023242"/>
    </source>
</evidence>
<reference evidence="7" key="1">
    <citation type="submission" date="2021-06" db="EMBL/GenBank/DDBJ databases">
        <authorList>
            <person name="Hodson N. C."/>
            <person name="Mongue J. A."/>
            <person name="Jaron S. K."/>
        </authorList>
    </citation>
    <scope>NUCLEOTIDE SEQUENCE</scope>
</reference>
<evidence type="ECO:0000313" key="8">
    <source>
        <dbReference type="Proteomes" id="UP000708208"/>
    </source>
</evidence>
<feature type="signal peptide" evidence="6">
    <location>
        <begin position="1"/>
        <end position="18"/>
    </location>
</feature>
<keyword evidence="6" id="KW-0732">Signal</keyword>
<evidence type="ECO:0000256" key="2">
    <source>
        <dbReference type="ARBA" id="ARBA00022723"/>
    </source>
</evidence>
<organism evidence="7 8">
    <name type="scientific">Allacma fusca</name>
    <dbReference type="NCBI Taxonomy" id="39272"/>
    <lineage>
        <taxon>Eukaryota</taxon>
        <taxon>Metazoa</taxon>
        <taxon>Ecdysozoa</taxon>
        <taxon>Arthropoda</taxon>
        <taxon>Hexapoda</taxon>
        <taxon>Collembola</taxon>
        <taxon>Symphypleona</taxon>
        <taxon>Sminthuridae</taxon>
        <taxon>Allacma</taxon>
    </lineage>
</organism>
<gene>
    <name evidence="7" type="ORF">AFUS01_LOCUS42221</name>
</gene>
<dbReference type="Proteomes" id="UP000708208">
    <property type="component" value="Unassembled WGS sequence"/>
</dbReference>
<sequence length="278" mass="32368">MQLLQMLLLKWIVTSNQPFLEVENSNFRDLIFYLNKNAETIGADTIRRDLLVTYNDMKLIKKKQFESLPGKYSLCIDAWTSPNQIPFLGITIHYFNNERKQVHELLEFKHLLGKHTGEMMGDAIIEILRDYFLNLSNIHSYTTDNALNNDTMFEHLSSHCESNGIPKAETNDKRTEDDERTITSVVGIGKTISQLRKLMKKLNYFHHYRESLVQLCEHFQIKKLAPIVDVTHRWNSTFNMIQRAEELKAPLNSICASEKTLESFLLTESQWNEIGEIA</sequence>
<evidence type="ECO:0000313" key="7">
    <source>
        <dbReference type="EMBL" id="CAG7832541.1"/>
    </source>
</evidence>
<feature type="chain" id="PRO_5035194076" evidence="6">
    <location>
        <begin position="19"/>
        <end position="278"/>
    </location>
</feature>
<dbReference type="EMBL" id="CAJVCH010565579">
    <property type="protein sequence ID" value="CAG7832541.1"/>
    <property type="molecule type" value="Genomic_DNA"/>
</dbReference>
<comment type="subcellular location">
    <subcellularLocation>
        <location evidence="1">Nucleus</location>
    </subcellularLocation>
</comment>
<dbReference type="OrthoDB" id="117690at2759"/>
<dbReference type="AlphaFoldDB" id="A0A8J2LJE0"/>
<keyword evidence="3" id="KW-0863">Zinc-finger</keyword>
<keyword evidence="2" id="KW-0479">Metal-binding</keyword>
<dbReference type="GO" id="GO:0008270">
    <property type="term" value="F:zinc ion binding"/>
    <property type="evidence" value="ECO:0007669"/>
    <property type="project" value="UniProtKB-KW"/>
</dbReference>
<proteinExistence type="predicted"/>
<evidence type="ECO:0000256" key="3">
    <source>
        <dbReference type="ARBA" id="ARBA00022771"/>
    </source>
</evidence>
<dbReference type="InterPro" id="IPR052035">
    <property type="entry name" value="ZnF_BED_domain_contain"/>
</dbReference>
<keyword evidence="5" id="KW-0539">Nucleus</keyword>
<evidence type="ECO:0000256" key="4">
    <source>
        <dbReference type="ARBA" id="ARBA00022833"/>
    </source>
</evidence>
<keyword evidence="8" id="KW-1185">Reference proteome</keyword>